<gene>
    <name evidence="3" type="ORF">HF086_018033</name>
</gene>
<reference evidence="3" key="1">
    <citation type="journal article" date="2021" name="G3 (Bethesda)">
        <title>Genome and transcriptome analysis of the beet armyworm Spodoptera exigua reveals targets for pest control. .</title>
        <authorList>
            <person name="Simon S."/>
            <person name="Breeschoten T."/>
            <person name="Jansen H.J."/>
            <person name="Dirks R.P."/>
            <person name="Schranz M.E."/>
            <person name="Ros V.I.D."/>
        </authorList>
    </citation>
    <scope>NUCLEOTIDE SEQUENCE</scope>
    <source>
        <strain evidence="3">TB_SE_WUR_2020</strain>
    </source>
</reference>
<protein>
    <recommendedName>
        <fullName evidence="2">FP protein C-terminal domain-containing protein</fullName>
    </recommendedName>
</protein>
<feature type="domain" description="FP protein C-terminal" evidence="2">
    <location>
        <begin position="4"/>
        <end position="52"/>
    </location>
</feature>
<comment type="caution">
    <text evidence="3">The sequence shown here is derived from an EMBL/GenBank/DDBJ whole genome shotgun (WGS) entry which is preliminary data.</text>
</comment>
<accession>A0A922M162</accession>
<organism evidence="3 4">
    <name type="scientific">Spodoptera exigua</name>
    <name type="common">Beet armyworm</name>
    <name type="synonym">Noctua fulgens</name>
    <dbReference type="NCBI Taxonomy" id="7107"/>
    <lineage>
        <taxon>Eukaryota</taxon>
        <taxon>Metazoa</taxon>
        <taxon>Ecdysozoa</taxon>
        <taxon>Arthropoda</taxon>
        <taxon>Hexapoda</taxon>
        <taxon>Insecta</taxon>
        <taxon>Pterygota</taxon>
        <taxon>Neoptera</taxon>
        <taxon>Endopterygota</taxon>
        <taxon>Lepidoptera</taxon>
        <taxon>Glossata</taxon>
        <taxon>Ditrysia</taxon>
        <taxon>Noctuoidea</taxon>
        <taxon>Noctuidae</taxon>
        <taxon>Amphipyrinae</taxon>
        <taxon>Spodoptera</taxon>
    </lineage>
</organism>
<dbReference type="Pfam" id="PF25298">
    <property type="entry name" value="Baculo_FP_2nd"/>
    <property type="match status" value="1"/>
</dbReference>
<sequence>MNSFRQLFRSARNAAKEHGYKYCWIRNGAILIRKQEGNPAIHIQNMEELERYMGHAPAAPAAPTERSPAPASQQYGAAPGY</sequence>
<dbReference type="Proteomes" id="UP000814243">
    <property type="component" value="Unassembled WGS sequence"/>
</dbReference>
<feature type="region of interest" description="Disordered" evidence="1">
    <location>
        <begin position="54"/>
        <end position="81"/>
    </location>
</feature>
<dbReference type="InterPro" id="IPR057251">
    <property type="entry name" value="FP_C"/>
</dbReference>
<dbReference type="EMBL" id="JACEFF010000930">
    <property type="protein sequence ID" value="KAH9628058.1"/>
    <property type="molecule type" value="Genomic_DNA"/>
</dbReference>
<evidence type="ECO:0000259" key="2">
    <source>
        <dbReference type="Pfam" id="PF25298"/>
    </source>
</evidence>
<dbReference type="AlphaFoldDB" id="A0A922M162"/>
<name>A0A922M162_SPOEX</name>
<evidence type="ECO:0000256" key="1">
    <source>
        <dbReference type="SAM" id="MobiDB-lite"/>
    </source>
</evidence>
<proteinExistence type="predicted"/>
<evidence type="ECO:0000313" key="4">
    <source>
        <dbReference type="Proteomes" id="UP000814243"/>
    </source>
</evidence>
<evidence type="ECO:0000313" key="3">
    <source>
        <dbReference type="EMBL" id="KAH9628058.1"/>
    </source>
</evidence>